<dbReference type="Proteomes" id="UP000198606">
    <property type="component" value="Unassembled WGS sequence"/>
</dbReference>
<protein>
    <submittedName>
        <fullName evidence="18">Outer-membrane receptor for ferric coprogen and ferric-rhodotorulic acid</fullName>
    </submittedName>
</protein>
<evidence type="ECO:0000259" key="17">
    <source>
        <dbReference type="SMART" id="SM00965"/>
    </source>
</evidence>
<dbReference type="InterPro" id="IPR010105">
    <property type="entry name" value="TonB_sidphr_rcpt"/>
</dbReference>
<dbReference type="NCBIfam" id="TIGR01783">
    <property type="entry name" value="TonB-siderophor"/>
    <property type="match status" value="1"/>
</dbReference>
<keyword evidence="7 16" id="KW-0732">Signal</keyword>
<dbReference type="FunFam" id="2.170.130.10:FF:000010">
    <property type="entry name" value="Ferripyoverdine receptor"/>
    <property type="match status" value="1"/>
</dbReference>
<organism evidence="18 19">
    <name type="scientific">Phytopseudomonas flavescens</name>
    <dbReference type="NCBI Taxonomy" id="29435"/>
    <lineage>
        <taxon>Bacteria</taxon>
        <taxon>Pseudomonadati</taxon>
        <taxon>Pseudomonadota</taxon>
        <taxon>Gammaproteobacteria</taxon>
        <taxon>Pseudomonadales</taxon>
        <taxon>Pseudomonadaceae</taxon>
        <taxon>Phytopseudomonas</taxon>
    </lineage>
</organism>
<dbReference type="Gene3D" id="2.170.130.10">
    <property type="entry name" value="TonB-dependent receptor, plug domain"/>
    <property type="match status" value="1"/>
</dbReference>
<keyword evidence="11 14" id="KW-0472">Membrane</keyword>
<evidence type="ECO:0000256" key="7">
    <source>
        <dbReference type="ARBA" id="ARBA00022729"/>
    </source>
</evidence>
<dbReference type="GO" id="GO:0015891">
    <property type="term" value="P:siderophore transport"/>
    <property type="evidence" value="ECO:0007669"/>
    <property type="project" value="InterPro"/>
</dbReference>
<dbReference type="Pfam" id="PF07660">
    <property type="entry name" value="STN"/>
    <property type="match status" value="1"/>
</dbReference>
<evidence type="ECO:0000256" key="10">
    <source>
        <dbReference type="ARBA" id="ARBA00023077"/>
    </source>
</evidence>
<keyword evidence="13 14" id="KW-0998">Cell outer membrane</keyword>
<dbReference type="InterPro" id="IPR037066">
    <property type="entry name" value="Plug_dom_sf"/>
</dbReference>
<dbReference type="STRING" id="29435.SAMN05216588_10395"/>
<dbReference type="AlphaFoldDB" id="A0A1G8AB00"/>
<keyword evidence="5" id="KW-0410">Iron transport</keyword>
<evidence type="ECO:0000256" key="2">
    <source>
        <dbReference type="ARBA" id="ARBA00009810"/>
    </source>
</evidence>
<dbReference type="Pfam" id="PF07715">
    <property type="entry name" value="Plug"/>
    <property type="match status" value="1"/>
</dbReference>
<dbReference type="GO" id="GO:0015344">
    <property type="term" value="F:siderophore uptake transmembrane transporter activity"/>
    <property type="evidence" value="ECO:0007669"/>
    <property type="project" value="TreeGrafter"/>
</dbReference>
<feature type="signal peptide" evidence="16">
    <location>
        <begin position="1"/>
        <end position="38"/>
    </location>
</feature>
<dbReference type="PANTHER" id="PTHR32552:SF74">
    <property type="entry name" value="HYDROXAMATE SIDEROPHORE RECEPTOR FHUE"/>
    <property type="match status" value="1"/>
</dbReference>
<dbReference type="Gene3D" id="2.40.170.20">
    <property type="entry name" value="TonB-dependent receptor, beta-barrel domain"/>
    <property type="match status" value="1"/>
</dbReference>
<dbReference type="EMBL" id="FNDG01000003">
    <property type="protein sequence ID" value="SDH18112.1"/>
    <property type="molecule type" value="Genomic_DNA"/>
</dbReference>
<evidence type="ECO:0000256" key="13">
    <source>
        <dbReference type="ARBA" id="ARBA00023237"/>
    </source>
</evidence>
<keyword evidence="6 14" id="KW-0812">Transmembrane</keyword>
<evidence type="ECO:0000256" key="5">
    <source>
        <dbReference type="ARBA" id="ARBA00022496"/>
    </source>
</evidence>
<comment type="similarity">
    <text evidence="2 14 15">Belongs to the TonB-dependent receptor family.</text>
</comment>
<keyword evidence="12 18" id="KW-0675">Receptor</keyword>
<evidence type="ECO:0000256" key="3">
    <source>
        <dbReference type="ARBA" id="ARBA00022448"/>
    </source>
</evidence>
<dbReference type="RefSeq" id="WP_084303600.1">
    <property type="nucleotide sequence ID" value="NZ_FNDG01000003.1"/>
</dbReference>
<keyword evidence="4 14" id="KW-1134">Transmembrane beta strand</keyword>
<reference evidence="18 19" key="1">
    <citation type="submission" date="2016-10" db="EMBL/GenBank/DDBJ databases">
        <authorList>
            <person name="de Groot N.N."/>
        </authorList>
    </citation>
    <scope>NUCLEOTIDE SEQUENCE [LARGE SCALE GENOMIC DNA]</scope>
    <source>
        <strain evidence="18 19">LMG 18387</strain>
    </source>
</reference>
<evidence type="ECO:0000256" key="16">
    <source>
        <dbReference type="SAM" id="SignalP"/>
    </source>
</evidence>
<accession>A0A1G8AB00</accession>
<evidence type="ECO:0000256" key="12">
    <source>
        <dbReference type="ARBA" id="ARBA00023170"/>
    </source>
</evidence>
<dbReference type="InterPro" id="IPR000531">
    <property type="entry name" value="Beta-barrel_TonB"/>
</dbReference>
<evidence type="ECO:0000256" key="4">
    <source>
        <dbReference type="ARBA" id="ARBA00022452"/>
    </source>
</evidence>
<evidence type="ECO:0000256" key="9">
    <source>
        <dbReference type="ARBA" id="ARBA00023065"/>
    </source>
</evidence>
<keyword evidence="3 14" id="KW-0813">Transport</keyword>
<dbReference type="PANTHER" id="PTHR32552">
    <property type="entry name" value="FERRICHROME IRON RECEPTOR-RELATED"/>
    <property type="match status" value="1"/>
</dbReference>
<sequence>MPYLPASHRSTLSLSITRVLLTSLLATSPLLIVASAQAQSAATEQTRAYAIPAGDLDQALNRFASEADILLSVDSRLTTGKRSPGLNGSYSVDAGLARLLAGTGLRPLKAGDNYALEASQEGDGSLELGATSINASGLGETTESSGSYTTGAMRTATKLALTTRETPQSVTVVTRQRMDDQNMITLEDALKSTPGVTVQKFSAVRPLIYSRGFQVENLMYDGLPTSYDGDFVPSPDLAMYDRVEIVRGATGLMQGAGTPSAAINMVRKRPTRDTKVSVSGSAGSWDNYRSGLDASSALNDSGSVRGRMVTSYNDKDSFRDVESSELGLLYGITEIDLGERTMLTLGGSFQNDNNTTTWGGIPVGPDGGDLGLSRSTYFGNDWEYWDKDTKGVFAEIEHHFDNDWNLRLAAVKNWTTSDILASFVRPTGNTWQQRTVQQNSTYDQTSYDGYLSGPFQALGREHELVLGGSYRESSKETSGGYAPNFGIADLGNWDSGARPKPENVTHTYGTLTETTQKSLYATTRLSLTDPLKLILGGRLDWYAYDQDIRNNPSVHYNTAREVTRYGGLVYELNPQHSVYISYTDIFQPQTSITIDQSLLEPITGKNYEMGVKGEYFGGALNASAALFQIDQENRGRLVSDTGCNGMPCYEASGKVRSQGIDLELNGTLMPNWEVAAGYTYTQAKYKQDSDPGNVGRLFDTDVPRHLFKLSTYYRLPGDLSRWKIGGSVYRQNRTYNVGTYTNTATGITQTSRVEQDAYTLVDLMASYQVNKHLLTQLSVNNVLDKTYYEGLASQPFGGRSVYGAPRNFTVSAQYSF</sequence>
<dbReference type="InterPro" id="IPR036942">
    <property type="entry name" value="Beta-barrel_TonB_sf"/>
</dbReference>
<gene>
    <name evidence="18" type="ORF">SAMN05216588_10395</name>
</gene>
<feature type="chain" id="PRO_5011626562" evidence="16">
    <location>
        <begin position="39"/>
        <end position="816"/>
    </location>
</feature>
<dbReference type="GO" id="GO:0038023">
    <property type="term" value="F:signaling receptor activity"/>
    <property type="evidence" value="ECO:0007669"/>
    <property type="project" value="InterPro"/>
</dbReference>
<comment type="subcellular location">
    <subcellularLocation>
        <location evidence="1 14">Cell outer membrane</location>
        <topology evidence="1 14">Multi-pass membrane protein</topology>
    </subcellularLocation>
</comment>
<dbReference type="InterPro" id="IPR011662">
    <property type="entry name" value="Secretin/TonB_short_N"/>
</dbReference>
<evidence type="ECO:0000256" key="14">
    <source>
        <dbReference type="PROSITE-ProRule" id="PRU01360"/>
    </source>
</evidence>
<dbReference type="PROSITE" id="PS52016">
    <property type="entry name" value="TONB_DEPENDENT_REC_3"/>
    <property type="match status" value="1"/>
</dbReference>
<name>A0A1G8AB00_9GAMM</name>
<evidence type="ECO:0000256" key="6">
    <source>
        <dbReference type="ARBA" id="ARBA00022692"/>
    </source>
</evidence>
<dbReference type="InterPro" id="IPR012910">
    <property type="entry name" value="Plug_dom"/>
</dbReference>
<dbReference type="SUPFAM" id="SSF56935">
    <property type="entry name" value="Porins"/>
    <property type="match status" value="1"/>
</dbReference>
<dbReference type="InterPro" id="IPR039426">
    <property type="entry name" value="TonB-dep_rcpt-like"/>
</dbReference>
<evidence type="ECO:0000256" key="15">
    <source>
        <dbReference type="RuleBase" id="RU003357"/>
    </source>
</evidence>
<evidence type="ECO:0000256" key="1">
    <source>
        <dbReference type="ARBA" id="ARBA00004571"/>
    </source>
</evidence>
<evidence type="ECO:0000313" key="19">
    <source>
        <dbReference type="Proteomes" id="UP000198606"/>
    </source>
</evidence>
<keyword evidence="8" id="KW-0408">Iron</keyword>
<evidence type="ECO:0000313" key="18">
    <source>
        <dbReference type="EMBL" id="SDH18112.1"/>
    </source>
</evidence>
<dbReference type="CDD" id="cd01347">
    <property type="entry name" value="ligand_gated_channel"/>
    <property type="match status" value="1"/>
</dbReference>
<dbReference type="GO" id="GO:0009279">
    <property type="term" value="C:cell outer membrane"/>
    <property type="evidence" value="ECO:0007669"/>
    <property type="project" value="UniProtKB-SubCell"/>
</dbReference>
<keyword evidence="9" id="KW-0406">Ion transport</keyword>
<dbReference type="SMART" id="SM00965">
    <property type="entry name" value="STN"/>
    <property type="match status" value="1"/>
</dbReference>
<dbReference type="Pfam" id="PF00593">
    <property type="entry name" value="TonB_dep_Rec_b-barrel"/>
    <property type="match status" value="1"/>
</dbReference>
<evidence type="ECO:0000256" key="11">
    <source>
        <dbReference type="ARBA" id="ARBA00023136"/>
    </source>
</evidence>
<keyword evidence="10 15" id="KW-0798">TonB box</keyword>
<feature type="domain" description="Secretin/TonB short N-terminal" evidence="17">
    <location>
        <begin position="69"/>
        <end position="119"/>
    </location>
</feature>
<evidence type="ECO:0000256" key="8">
    <source>
        <dbReference type="ARBA" id="ARBA00023004"/>
    </source>
</evidence>
<dbReference type="Gene3D" id="3.55.50.30">
    <property type="match status" value="1"/>
</dbReference>
<proteinExistence type="inferred from homology"/>